<evidence type="ECO:0000256" key="1">
    <source>
        <dbReference type="ARBA" id="ARBA00022603"/>
    </source>
</evidence>
<sequence length="333" mass="38756">MLMAEVHYQSNWNGASDEEMNRLLHCNIKKLWQELERSPTPDKFLNLEGGGIEQQPDRRLRFHHCANYAAAMTILAGEMRPLRLLELGCGTGALSRAFARTMPDNWTLVATDYSKPLIEYARNVNPLPNLRFECLNVQELTFSFLKEFDAVLMLEIIEHLDLNDVKAVFFRLHQGLKHGGRVIISTLDRSPFRRRFSGYYPHKIEYTYKMLTALLNRPQFNPFTDFRIFRLVSRKTVKSAVRAEEMGGYLVNRFIGLVNRLVEKKGRVAYYQNRFLSRLSRFYLSLSRRTESSCKDCFAPIVSHYLDDFRMIESSAGNYDSHSFSLIATLRKI</sequence>
<dbReference type="CDD" id="cd02440">
    <property type="entry name" value="AdoMet_MTases"/>
    <property type="match status" value="1"/>
</dbReference>
<proteinExistence type="predicted"/>
<evidence type="ECO:0000313" key="5">
    <source>
        <dbReference type="EMBL" id="HGD12896.1"/>
    </source>
</evidence>
<evidence type="ECO:0000256" key="2">
    <source>
        <dbReference type="ARBA" id="ARBA00022679"/>
    </source>
</evidence>
<dbReference type="GO" id="GO:0008168">
    <property type="term" value="F:methyltransferase activity"/>
    <property type="evidence" value="ECO:0007669"/>
    <property type="project" value="UniProtKB-KW"/>
</dbReference>
<evidence type="ECO:0000256" key="3">
    <source>
        <dbReference type="ARBA" id="ARBA00022691"/>
    </source>
</evidence>
<dbReference type="EMBL" id="DTMZ01000048">
    <property type="protein sequence ID" value="HGD12896.1"/>
    <property type="molecule type" value="Genomic_DNA"/>
</dbReference>
<dbReference type="Gene3D" id="3.40.50.150">
    <property type="entry name" value="Vaccinia Virus protein VP39"/>
    <property type="match status" value="1"/>
</dbReference>
<dbReference type="InterPro" id="IPR041698">
    <property type="entry name" value="Methyltransf_25"/>
</dbReference>
<dbReference type="Pfam" id="PF13649">
    <property type="entry name" value="Methyltransf_25"/>
    <property type="match status" value="1"/>
</dbReference>
<dbReference type="GO" id="GO:0032259">
    <property type="term" value="P:methylation"/>
    <property type="evidence" value="ECO:0007669"/>
    <property type="project" value="UniProtKB-KW"/>
</dbReference>
<dbReference type="PANTHER" id="PTHR43464:SF19">
    <property type="entry name" value="UBIQUINONE BIOSYNTHESIS O-METHYLTRANSFERASE, MITOCHONDRIAL"/>
    <property type="match status" value="1"/>
</dbReference>
<protein>
    <submittedName>
        <fullName evidence="5">Class I SAM-dependent methyltransferase</fullName>
    </submittedName>
</protein>
<dbReference type="SUPFAM" id="SSF53335">
    <property type="entry name" value="S-adenosyl-L-methionine-dependent methyltransferases"/>
    <property type="match status" value="1"/>
</dbReference>
<dbReference type="InterPro" id="IPR029063">
    <property type="entry name" value="SAM-dependent_MTases_sf"/>
</dbReference>
<keyword evidence="2 5" id="KW-0808">Transferase</keyword>
<comment type="caution">
    <text evidence="5">The sequence shown here is derived from an EMBL/GenBank/DDBJ whole genome shotgun (WGS) entry which is preliminary data.</text>
</comment>
<reference evidence="5" key="1">
    <citation type="journal article" date="2020" name="mSystems">
        <title>Genome- and Community-Level Interaction Insights into Carbon Utilization and Element Cycling Functions of Hydrothermarchaeota in Hydrothermal Sediment.</title>
        <authorList>
            <person name="Zhou Z."/>
            <person name="Liu Y."/>
            <person name="Xu W."/>
            <person name="Pan J."/>
            <person name="Luo Z.H."/>
            <person name="Li M."/>
        </authorList>
    </citation>
    <scope>NUCLEOTIDE SEQUENCE [LARGE SCALE GENOMIC DNA]</scope>
    <source>
        <strain evidence="5">SpSt-914</strain>
    </source>
</reference>
<keyword evidence="3" id="KW-0949">S-adenosyl-L-methionine</keyword>
<organism evidence="5">
    <name type="scientific">candidate division WOR-3 bacterium</name>
    <dbReference type="NCBI Taxonomy" id="2052148"/>
    <lineage>
        <taxon>Bacteria</taxon>
        <taxon>Bacteria division WOR-3</taxon>
    </lineage>
</organism>
<feature type="domain" description="Methyltransferase" evidence="4">
    <location>
        <begin position="85"/>
        <end position="180"/>
    </location>
</feature>
<dbReference type="PANTHER" id="PTHR43464">
    <property type="entry name" value="METHYLTRANSFERASE"/>
    <property type="match status" value="1"/>
</dbReference>
<keyword evidence="1 5" id="KW-0489">Methyltransferase</keyword>
<accession>A0A7V3PSW0</accession>
<evidence type="ECO:0000259" key="4">
    <source>
        <dbReference type="Pfam" id="PF13649"/>
    </source>
</evidence>
<name>A0A7V3PSW0_UNCW3</name>
<dbReference type="AlphaFoldDB" id="A0A7V3PSW0"/>
<gene>
    <name evidence="5" type="ORF">ENX16_02275</name>
</gene>